<dbReference type="GO" id="GO:0043130">
    <property type="term" value="F:ubiquitin binding"/>
    <property type="evidence" value="ECO:0007669"/>
    <property type="project" value="TreeGrafter"/>
</dbReference>
<evidence type="ECO:0000259" key="2">
    <source>
        <dbReference type="PROSITE" id="PS51399"/>
    </source>
</evidence>
<dbReference type="Gene3D" id="3.30.420.210">
    <property type="entry name" value="SEP domain"/>
    <property type="match status" value="1"/>
</dbReference>
<evidence type="ECO:0000256" key="1">
    <source>
        <dbReference type="SAM" id="MobiDB-lite"/>
    </source>
</evidence>
<dbReference type="PANTHER" id="PTHR23333">
    <property type="entry name" value="UBX DOMAIN CONTAINING PROTEIN"/>
    <property type="match status" value="1"/>
</dbReference>
<feature type="compositionally biased region" description="Basic and acidic residues" evidence="1">
    <location>
        <begin position="8"/>
        <end position="22"/>
    </location>
</feature>
<name>X6N2R2_RETFI</name>
<dbReference type="Pfam" id="PF08059">
    <property type="entry name" value="SEP"/>
    <property type="match status" value="1"/>
</dbReference>
<accession>X6N2R2</accession>
<dbReference type="PANTHER" id="PTHR23333:SF20">
    <property type="entry name" value="NSFL1 COFACTOR P47"/>
    <property type="match status" value="1"/>
</dbReference>
<dbReference type="InterPro" id="IPR012989">
    <property type="entry name" value="SEP_domain"/>
</dbReference>
<feature type="domain" description="SEP" evidence="2">
    <location>
        <begin position="63"/>
        <end position="146"/>
    </location>
</feature>
<evidence type="ECO:0000313" key="3">
    <source>
        <dbReference type="EMBL" id="ETO19602.1"/>
    </source>
</evidence>
<dbReference type="GO" id="GO:0000045">
    <property type="term" value="P:autophagosome assembly"/>
    <property type="evidence" value="ECO:0007669"/>
    <property type="project" value="TreeGrafter"/>
</dbReference>
<dbReference type="OrthoDB" id="25887at2759"/>
<organism evidence="3 4">
    <name type="scientific">Reticulomyxa filosa</name>
    <dbReference type="NCBI Taxonomy" id="46433"/>
    <lineage>
        <taxon>Eukaryota</taxon>
        <taxon>Sar</taxon>
        <taxon>Rhizaria</taxon>
        <taxon>Retaria</taxon>
        <taxon>Foraminifera</taxon>
        <taxon>Monothalamids</taxon>
        <taxon>Reticulomyxidae</taxon>
        <taxon>Reticulomyxa</taxon>
    </lineage>
</organism>
<reference evidence="3 4" key="1">
    <citation type="journal article" date="2013" name="Curr. Biol.">
        <title>The Genome of the Foraminiferan Reticulomyxa filosa.</title>
        <authorList>
            <person name="Glockner G."/>
            <person name="Hulsmann N."/>
            <person name="Schleicher M."/>
            <person name="Noegel A.A."/>
            <person name="Eichinger L."/>
            <person name="Gallinger C."/>
            <person name="Pawlowski J."/>
            <person name="Sierra R."/>
            <person name="Euteneuer U."/>
            <person name="Pillet L."/>
            <person name="Moustafa A."/>
            <person name="Platzer M."/>
            <person name="Groth M."/>
            <person name="Szafranski K."/>
            <person name="Schliwa M."/>
        </authorList>
    </citation>
    <scope>NUCLEOTIDE SEQUENCE [LARGE SCALE GENOMIC DNA]</scope>
</reference>
<gene>
    <name evidence="3" type="ORF">RFI_17629</name>
</gene>
<feature type="region of interest" description="Disordered" evidence="1">
    <location>
        <begin position="1"/>
        <end position="45"/>
    </location>
</feature>
<sequence>MANIRSVWDSKKGEKSDGKKFEMFSQDGAQSGTGVLRPVKDNDDDLNSLMQKQQAQGVKASGNLDKAIIIYKNGFKIGEDGEFRSSENPQNREFIASIKKGFYMKKKFKKKRELPEELTPILREKFGDDAKSLGVNVVNRENEEFKVTVPKFVAFEGAGHTLASKSEKTVNLSDCDAKEAHVDEKSEGIRVQLILLNGKKVTQKFNNTHTVLELISGYNKPFDLLAGFPPEPLVNPHQTLKDAGLNGARVTQKAK</sequence>
<proteinExistence type="predicted"/>
<dbReference type="EMBL" id="ASPP01013482">
    <property type="protein sequence ID" value="ETO19602.1"/>
    <property type="molecule type" value="Genomic_DNA"/>
</dbReference>
<dbReference type="CDD" id="cd01770">
    <property type="entry name" value="UBX_UBXN2"/>
    <property type="match status" value="1"/>
</dbReference>
<comment type="caution">
    <text evidence="3">The sequence shown here is derived from an EMBL/GenBank/DDBJ whole genome shotgun (WGS) entry which is preliminary data.</text>
</comment>
<dbReference type="GO" id="GO:0061025">
    <property type="term" value="P:membrane fusion"/>
    <property type="evidence" value="ECO:0007669"/>
    <property type="project" value="TreeGrafter"/>
</dbReference>
<dbReference type="GO" id="GO:0031468">
    <property type="term" value="P:nuclear membrane reassembly"/>
    <property type="evidence" value="ECO:0007669"/>
    <property type="project" value="TreeGrafter"/>
</dbReference>
<dbReference type="GO" id="GO:0005634">
    <property type="term" value="C:nucleus"/>
    <property type="evidence" value="ECO:0007669"/>
    <property type="project" value="TreeGrafter"/>
</dbReference>
<dbReference type="Proteomes" id="UP000023152">
    <property type="component" value="Unassembled WGS sequence"/>
</dbReference>
<dbReference type="GO" id="GO:0043161">
    <property type="term" value="P:proteasome-mediated ubiquitin-dependent protein catabolic process"/>
    <property type="evidence" value="ECO:0007669"/>
    <property type="project" value="TreeGrafter"/>
</dbReference>
<dbReference type="Gene3D" id="3.10.20.90">
    <property type="entry name" value="Phosphatidylinositol 3-kinase Catalytic Subunit, Chain A, domain 1"/>
    <property type="match status" value="1"/>
</dbReference>
<evidence type="ECO:0000313" key="4">
    <source>
        <dbReference type="Proteomes" id="UP000023152"/>
    </source>
</evidence>
<dbReference type="AlphaFoldDB" id="X6N2R2"/>
<keyword evidence="4" id="KW-1185">Reference proteome</keyword>
<dbReference type="InterPro" id="IPR029071">
    <property type="entry name" value="Ubiquitin-like_domsf"/>
</dbReference>
<dbReference type="OMA" id="THAITFW"/>
<dbReference type="GO" id="GO:0007030">
    <property type="term" value="P:Golgi organization"/>
    <property type="evidence" value="ECO:0007669"/>
    <property type="project" value="TreeGrafter"/>
</dbReference>
<dbReference type="SUPFAM" id="SSF54236">
    <property type="entry name" value="Ubiquitin-like"/>
    <property type="match status" value="1"/>
</dbReference>
<protein>
    <submittedName>
        <fullName evidence="3">UBX domain containing protein</fullName>
    </submittedName>
</protein>
<dbReference type="SMART" id="SM00553">
    <property type="entry name" value="SEP"/>
    <property type="match status" value="1"/>
</dbReference>
<dbReference type="SUPFAM" id="SSF102848">
    <property type="entry name" value="NSFL1 (p97 ATPase) cofactor p47, SEP domain"/>
    <property type="match status" value="1"/>
</dbReference>
<dbReference type="PROSITE" id="PS51399">
    <property type="entry name" value="SEP"/>
    <property type="match status" value="1"/>
</dbReference>
<dbReference type="InterPro" id="IPR036241">
    <property type="entry name" value="NSFL1C_SEP_dom_sf"/>
</dbReference>
<dbReference type="GO" id="GO:0005829">
    <property type="term" value="C:cytosol"/>
    <property type="evidence" value="ECO:0007669"/>
    <property type="project" value="TreeGrafter"/>
</dbReference>